<dbReference type="AlphaFoldDB" id="A0AAD6NVG3"/>
<organism evidence="1 2">
    <name type="scientific">Salix udensis</name>
    <dbReference type="NCBI Taxonomy" id="889485"/>
    <lineage>
        <taxon>Eukaryota</taxon>
        <taxon>Viridiplantae</taxon>
        <taxon>Streptophyta</taxon>
        <taxon>Embryophyta</taxon>
        <taxon>Tracheophyta</taxon>
        <taxon>Spermatophyta</taxon>
        <taxon>Magnoliopsida</taxon>
        <taxon>eudicotyledons</taxon>
        <taxon>Gunneridae</taxon>
        <taxon>Pentapetalae</taxon>
        <taxon>rosids</taxon>
        <taxon>fabids</taxon>
        <taxon>Malpighiales</taxon>
        <taxon>Salicaceae</taxon>
        <taxon>Saliceae</taxon>
        <taxon>Salix</taxon>
    </lineage>
</organism>
<keyword evidence="2" id="KW-1185">Reference proteome</keyword>
<dbReference type="PANTHER" id="PTHR37763:SF1">
    <property type="entry name" value="EXOSOME COMPLEX EXONUCLEASE"/>
    <property type="match status" value="1"/>
</dbReference>
<evidence type="ECO:0000313" key="1">
    <source>
        <dbReference type="EMBL" id="KAJ6406256.1"/>
    </source>
</evidence>
<comment type="caution">
    <text evidence="1">The sequence shown here is derived from an EMBL/GenBank/DDBJ whole genome shotgun (WGS) entry which is preliminary data.</text>
</comment>
<dbReference type="PANTHER" id="PTHR37763">
    <property type="entry name" value="EXOSOME COMPLEX EXONUCLEASE"/>
    <property type="match status" value="1"/>
</dbReference>
<name>A0AAD6NVG3_9ROSI</name>
<gene>
    <name evidence="1" type="ORF">OIU84_009894</name>
</gene>
<dbReference type="EMBL" id="JAPFFJ010000016">
    <property type="protein sequence ID" value="KAJ6406256.1"/>
    <property type="molecule type" value="Genomic_DNA"/>
</dbReference>
<dbReference type="Proteomes" id="UP001162972">
    <property type="component" value="Chromosome 6"/>
</dbReference>
<evidence type="ECO:0000313" key="2">
    <source>
        <dbReference type="Proteomes" id="UP001162972"/>
    </source>
</evidence>
<proteinExistence type="predicted"/>
<sequence>MVVDSLSKVSNFLNVSAQQRKVVRFTICQQVTQHRIWRGALEEILNDLRSEMDLLNYNCLGKGDNMGYQIVSSCLKVLK</sequence>
<reference evidence="1 2" key="1">
    <citation type="journal article" date="2023" name="Int. J. Mol. Sci.">
        <title>De Novo Assembly and Annotation of 11 Diverse Shrub Willow (Salix) Genomes Reveals Novel Gene Organization in Sex-Linked Regions.</title>
        <authorList>
            <person name="Hyden B."/>
            <person name="Feng K."/>
            <person name="Yates T.B."/>
            <person name="Jawdy S."/>
            <person name="Cereghino C."/>
            <person name="Smart L.B."/>
            <person name="Muchero W."/>
        </authorList>
    </citation>
    <scope>NUCLEOTIDE SEQUENCE [LARGE SCALE GENOMIC DNA]</scope>
    <source>
        <tissue evidence="1">Shoot tip</tissue>
    </source>
</reference>
<accession>A0AAD6NVG3</accession>
<protein>
    <submittedName>
        <fullName evidence="1">Uncharacterized protein</fullName>
    </submittedName>
</protein>